<evidence type="ECO:0000256" key="10">
    <source>
        <dbReference type="SAM" id="SignalP"/>
    </source>
</evidence>
<dbReference type="NCBIfam" id="TIGR04057">
    <property type="entry name" value="SusC_RagA_signa"/>
    <property type="match status" value="1"/>
</dbReference>
<dbReference type="PROSITE" id="PS52016">
    <property type="entry name" value="TONB_DEPENDENT_REC_3"/>
    <property type="match status" value="1"/>
</dbReference>
<keyword evidence="14" id="KW-1185">Reference proteome</keyword>
<evidence type="ECO:0000256" key="3">
    <source>
        <dbReference type="ARBA" id="ARBA00022452"/>
    </source>
</evidence>
<evidence type="ECO:0000256" key="1">
    <source>
        <dbReference type="ARBA" id="ARBA00004571"/>
    </source>
</evidence>
<dbReference type="OrthoDB" id="9768177at2"/>
<feature type="domain" description="TonB-dependent receptor plug" evidence="12">
    <location>
        <begin position="215"/>
        <end position="321"/>
    </location>
</feature>
<evidence type="ECO:0000256" key="8">
    <source>
        <dbReference type="PROSITE-ProRule" id="PRU01360"/>
    </source>
</evidence>
<dbReference type="InterPro" id="IPR036942">
    <property type="entry name" value="Beta-barrel_TonB_sf"/>
</dbReference>
<dbReference type="SUPFAM" id="SSF56935">
    <property type="entry name" value="Porins"/>
    <property type="match status" value="1"/>
</dbReference>
<keyword evidence="10" id="KW-0732">Signal</keyword>
<dbReference type="InterPro" id="IPR008969">
    <property type="entry name" value="CarboxyPept-like_regulatory"/>
</dbReference>
<evidence type="ECO:0000313" key="14">
    <source>
        <dbReference type="Proteomes" id="UP000282423"/>
    </source>
</evidence>
<dbReference type="InterPro" id="IPR023996">
    <property type="entry name" value="TonB-dep_OMP_SusC/RagA"/>
</dbReference>
<accession>A0A420VRK6</accession>
<keyword evidence="2 8" id="KW-0813">Transport</keyword>
<dbReference type="NCBIfam" id="TIGR04056">
    <property type="entry name" value="OMP_RagA_SusC"/>
    <property type="match status" value="1"/>
</dbReference>
<keyword evidence="3 8" id="KW-1134">Transmembrane beta strand</keyword>
<evidence type="ECO:0000256" key="7">
    <source>
        <dbReference type="ARBA" id="ARBA00023237"/>
    </source>
</evidence>
<feature type="domain" description="TonB-dependent receptor-like beta-barrel" evidence="11">
    <location>
        <begin position="590"/>
        <end position="1136"/>
    </location>
</feature>
<evidence type="ECO:0000256" key="2">
    <source>
        <dbReference type="ARBA" id="ARBA00022448"/>
    </source>
</evidence>
<dbReference type="GO" id="GO:0009279">
    <property type="term" value="C:cell outer membrane"/>
    <property type="evidence" value="ECO:0007669"/>
    <property type="project" value="UniProtKB-SubCell"/>
</dbReference>
<reference evidence="13 14" key="1">
    <citation type="submission" date="2018-10" db="EMBL/GenBank/DDBJ databases">
        <title>Sphingobacterium sp. M05W1-28.</title>
        <authorList>
            <person name="Cai H."/>
        </authorList>
    </citation>
    <scope>NUCLEOTIDE SEQUENCE [LARGE SCALE GENOMIC DNA]</scope>
    <source>
        <strain evidence="13 14">M05W1-28</strain>
    </source>
</reference>
<proteinExistence type="inferred from homology"/>
<dbReference type="Gene3D" id="2.60.40.1120">
    <property type="entry name" value="Carboxypeptidase-like, regulatory domain"/>
    <property type="match status" value="1"/>
</dbReference>
<dbReference type="EMBL" id="RBWS01000024">
    <property type="protein sequence ID" value="RKO68934.1"/>
    <property type="molecule type" value="Genomic_DNA"/>
</dbReference>
<evidence type="ECO:0000256" key="4">
    <source>
        <dbReference type="ARBA" id="ARBA00022692"/>
    </source>
</evidence>
<evidence type="ECO:0000256" key="5">
    <source>
        <dbReference type="ARBA" id="ARBA00023077"/>
    </source>
</evidence>
<dbReference type="Pfam" id="PF07715">
    <property type="entry name" value="Plug"/>
    <property type="match status" value="1"/>
</dbReference>
<dbReference type="Pfam" id="PF13715">
    <property type="entry name" value="CarbopepD_reg_2"/>
    <property type="match status" value="1"/>
</dbReference>
<evidence type="ECO:0000259" key="12">
    <source>
        <dbReference type="Pfam" id="PF07715"/>
    </source>
</evidence>
<dbReference type="AlphaFoldDB" id="A0A420VRK6"/>
<comment type="similarity">
    <text evidence="8 9">Belongs to the TonB-dependent receptor family.</text>
</comment>
<keyword evidence="6 8" id="KW-0472">Membrane</keyword>
<evidence type="ECO:0000259" key="11">
    <source>
        <dbReference type="Pfam" id="PF00593"/>
    </source>
</evidence>
<evidence type="ECO:0000256" key="9">
    <source>
        <dbReference type="RuleBase" id="RU003357"/>
    </source>
</evidence>
<dbReference type="Proteomes" id="UP000282423">
    <property type="component" value="Unassembled WGS sequence"/>
</dbReference>
<sequence>MKQTYSSRLNKKARAVLLYGFSVLCSSYSFGQINIQANNESALAVMKQIEKQSAYHFVYDETQLTIPKVKLRLNDVSLKEALDATFTANNIQYKIVKNTILLKNAPTGRSTSTAPSVPSQQYTLHGKISNAEGTVLSGATVTIKNTTISTKSDQNGQFELTSPTRSAILSVSYLGYEPLEINANEESATIVLKPSNTSLSEVDVTINTGYQTIAKERATGAFSSLPKNSLQQQRLNNLESLLEGRIAGYHDGLLRGTTSMRGATSPLYVIDGFPVDNSTMDVNGRIVENLPDLNLEDIASITVLKDAAAASIYGARAANGVVVIVTKKGKSKGTEINVSATLTHTPYYFNTDRLASSADMIGIEREWAEKNPILKTMTAEQAKKTLNDMSYQSLGIRTILKKYAGEINESEMNAELDRLSRQGYRYYDDVAKYAKRNPFSQQYNLNLSNATEKSKFYFSTTYKKDLLEDRFSKNQNLGINLRNITQINKWLEVEMSTFLNYMDNDKQTYDILKPGISFLPYNKLKNDDGSNYTAHMADYMSLDKINSIKQYGLNTLDITPLDELKNNIEQSSGFSNRSFLKLNAKIADWLSYSASFQYEISNKKVELLYGKNSYYTRSRVNQFALIADGKATLMMPNGNIYKTTDLKNNAFNFRQQINIDKDFGEKHSLNAILGSELRNNRMRSQIQNLYNFDPDALTYTMLDPAIGKVGSFNQLNDNASQYEFTNRFVSFYGNVGYAYSKKYLLTGSLRWDRSNLWGTSSKYQDKPIWSIGAGWNLHEENFVQLDWLNQLKLRTSYGIGGNILQNIAPFMTAYYNTNSHVGGTQGTVSDRPNPSLSWEKTTTTNIGLDFGLFRNRISGSLDYYRKQGKDLFASTMGVPVEGFGYSTYVINNGQMTNHGLELTLNANILQKNDFSWNSSVLYAYNKNKVTYVNVKAPVYFLQLDYPDAYPRIGNPYQAIYAYKWAGLDQQGIPQVYDENGNKTTQTPTTLESIVYAGTKVPTHTLSWTNSLSYKNFDFSMMLTYEGGHKIRNKDLPYMGAGNYLTFTTLAPMNKDIRNRWQQEGDELHTDVPRLVFPEETNLYNSASGTVYQYADINVLDARNVRIRNISLAYRLPADWIKKMRLAQARLQFNAENVAMFTKSSNAKFMLEGYRAPNYVFGAYLTF</sequence>
<dbReference type="InterPro" id="IPR039426">
    <property type="entry name" value="TonB-dep_rcpt-like"/>
</dbReference>
<organism evidence="13 14">
    <name type="scientific">Sphingobacterium puteale</name>
    <dbReference type="NCBI Taxonomy" id="2420510"/>
    <lineage>
        <taxon>Bacteria</taxon>
        <taxon>Pseudomonadati</taxon>
        <taxon>Bacteroidota</taxon>
        <taxon>Sphingobacteriia</taxon>
        <taxon>Sphingobacteriales</taxon>
        <taxon>Sphingobacteriaceae</taxon>
        <taxon>Sphingobacterium</taxon>
    </lineage>
</organism>
<evidence type="ECO:0000256" key="6">
    <source>
        <dbReference type="ARBA" id="ARBA00023136"/>
    </source>
</evidence>
<keyword evidence="5 9" id="KW-0798">TonB box</keyword>
<protein>
    <submittedName>
        <fullName evidence="13">SusC/RagA family TonB-linked outer membrane protein</fullName>
    </submittedName>
</protein>
<dbReference type="SUPFAM" id="SSF49464">
    <property type="entry name" value="Carboxypeptidase regulatory domain-like"/>
    <property type="match status" value="1"/>
</dbReference>
<dbReference type="Gene3D" id="2.40.170.20">
    <property type="entry name" value="TonB-dependent receptor, beta-barrel domain"/>
    <property type="match status" value="1"/>
</dbReference>
<feature type="chain" id="PRO_5019254788" evidence="10">
    <location>
        <begin position="32"/>
        <end position="1166"/>
    </location>
</feature>
<keyword evidence="4 8" id="KW-0812">Transmembrane</keyword>
<evidence type="ECO:0000313" key="13">
    <source>
        <dbReference type="EMBL" id="RKO68934.1"/>
    </source>
</evidence>
<name>A0A420VRK6_9SPHI</name>
<dbReference type="RefSeq" id="WP_121126803.1">
    <property type="nucleotide sequence ID" value="NZ_RBWS01000024.1"/>
</dbReference>
<feature type="signal peptide" evidence="10">
    <location>
        <begin position="1"/>
        <end position="31"/>
    </location>
</feature>
<comment type="caution">
    <text evidence="13">The sequence shown here is derived from an EMBL/GenBank/DDBJ whole genome shotgun (WGS) entry which is preliminary data.</text>
</comment>
<keyword evidence="7 8" id="KW-0998">Cell outer membrane</keyword>
<gene>
    <name evidence="13" type="ORF">D7322_24385</name>
</gene>
<dbReference type="InterPro" id="IPR012910">
    <property type="entry name" value="Plug_dom"/>
</dbReference>
<dbReference type="InterPro" id="IPR037066">
    <property type="entry name" value="Plug_dom_sf"/>
</dbReference>
<dbReference type="InterPro" id="IPR023997">
    <property type="entry name" value="TonB-dep_OMP_SusC/RagA_CS"/>
</dbReference>
<dbReference type="Gene3D" id="2.170.130.10">
    <property type="entry name" value="TonB-dependent receptor, plug domain"/>
    <property type="match status" value="1"/>
</dbReference>
<dbReference type="InterPro" id="IPR000531">
    <property type="entry name" value="Beta-barrel_TonB"/>
</dbReference>
<comment type="subcellular location">
    <subcellularLocation>
        <location evidence="1 8">Cell outer membrane</location>
        <topology evidence="1 8">Multi-pass membrane protein</topology>
    </subcellularLocation>
</comment>
<dbReference type="Pfam" id="PF00593">
    <property type="entry name" value="TonB_dep_Rec_b-barrel"/>
    <property type="match status" value="1"/>
</dbReference>